<dbReference type="STRING" id="660521.SAMN04487949_3296"/>
<dbReference type="EMBL" id="FNHL01000005">
    <property type="protein sequence ID" value="SDN08271.1"/>
    <property type="molecule type" value="Genomic_DNA"/>
</dbReference>
<evidence type="ECO:0000313" key="1">
    <source>
        <dbReference type="EMBL" id="SDN08271.1"/>
    </source>
</evidence>
<keyword evidence="2" id="KW-1185">Reference proteome</keyword>
<gene>
    <name evidence="1" type="ORF">SAMN04487949_3296</name>
</gene>
<organism evidence="1 2">
    <name type="scientific">Halogranum gelatinilyticum</name>
    <dbReference type="NCBI Taxonomy" id="660521"/>
    <lineage>
        <taxon>Archaea</taxon>
        <taxon>Methanobacteriati</taxon>
        <taxon>Methanobacteriota</taxon>
        <taxon>Stenosarchaea group</taxon>
        <taxon>Halobacteria</taxon>
        <taxon>Halobacteriales</taxon>
        <taxon>Haloferacaceae</taxon>
    </lineage>
</organism>
<dbReference type="AlphaFoldDB" id="A0A1G9YIG3"/>
<protein>
    <submittedName>
        <fullName evidence="1">Uncharacterized protein</fullName>
    </submittedName>
</protein>
<proteinExistence type="predicted"/>
<dbReference type="Proteomes" id="UP000199451">
    <property type="component" value="Unassembled WGS sequence"/>
</dbReference>
<accession>A0A1G9YIG3</accession>
<reference evidence="2" key="1">
    <citation type="submission" date="2016-10" db="EMBL/GenBank/DDBJ databases">
        <authorList>
            <person name="Varghese N."/>
            <person name="Submissions S."/>
        </authorList>
    </citation>
    <scope>NUCLEOTIDE SEQUENCE [LARGE SCALE GENOMIC DNA]</scope>
    <source>
        <strain evidence="2">CGMCC 1.10119</strain>
    </source>
</reference>
<sequence>MSVEDMNSNQFRDWLAAIGLGRTLRMYDDALHTEFEDQFNNRLQKLIEVANEELDDDEISE</sequence>
<name>A0A1G9YIG3_9EURY</name>
<evidence type="ECO:0000313" key="2">
    <source>
        <dbReference type="Proteomes" id="UP000199451"/>
    </source>
</evidence>